<sequence>MLTTIAKISTGFVVETIIFAKVC</sequence>
<organism evidence="1">
    <name type="scientific">marine metagenome</name>
    <dbReference type="NCBI Taxonomy" id="408172"/>
    <lineage>
        <taxon>unclassified sequences</taxon>
        <taxon>metagenomes</taxon>
        <taxon>ecological metagenomes</taxon>
    </lineage>
</organism>
<protein>
    <submittedName>
        <fullName evidence="1">Uncharacterized protein</fullName>
    </submittedName>
</protein>
<accession>A0A382GDU3</accession>
<dbReference type="AlphaFoldDB" id="A0A382GDU3"/>
<gene>
    <name evidence="1" type="ORF">METZ01_LOCUS225647</name>
</gene>
<name>A0A382GDU3_9ZZZZ</name>
<proteinExistence type="predicted"/>
<reference evidence="1" key="1">
    <citation type="submission" date="2018-05" db="EMBL/GenBank/DDBJ databases">
        <authorList>
            <person name="Lanie J.A."/>
            <person name="Ng W.-L."/>
            <person name="Kazmierczak K.M."/>
            <person name="Andrzejewski T.M."/>
            <person name="Davidsen T.M."/>
            <person name="Wayne K.J."/>
            <person name="Tettelin H."/>
            <person name="Glass J.I."/>
            <person name="Rusch D."/>
            <person name="Podicherti R."/>
            <person name="Tsui H.-C.T."/>
            <person name="Winkler M.E."/>
        </authorList>
    </citation>
    <scope>NUCLEOTIDE SEQUENCE</scope>
</reference>
<dbReference type="EMBL" id="UINC01054734">
    <property type="protein sequence ID" value="SVB72793.1"/>
    <property type="molecule type" value="Genomic_DNA"/>
</dbReference>
<evidence type="ECO:0000313" key="1">
    <source>
        <dbReference type="EMBL" id="SVB72793.1"/>
    </source>
</evidence>